<dbReference type="EMBL" id="CM029048">
    <property type="protein sequence ID" value="KAG2578977.1"/>
    <property type="molecule type" value="Genomic_DNA"/>
</dbReference>
<keyword evidence="2" id="KW-0805">Transcription regulation</keyword>
<feature type="region of interest" description="Disordered" evidence="6">
    <location>
        <begin position="220"/>
        <end position="305"/>
    </location>
</feature>
<keyword evidence="9" id="KW-1185">Reference proteome</keyword>
<feature type="region of interest" description="Disordered" evidence="6">
    <location>
        <begin position="104"/>
        <end position="132"/>
    </location>
</feature>
<sequence>MLATPPTLLLRYGHTERRGGAVVGTLEMASSCGGAQQQQGGEARARLKWTRDLHDRFGLAVAQLGGADKATPKSVLRAMAVPGLTLYHLKSHLQKYRLAVSRDLVTTPPGEGSNDRWSSSSESQPDEHDEDAAAEWRGAFAASSTEEAPCDPPRSMARMQREVQRKLQVQIEVQRHLQLRIEAQGRYLQSVLRRAEEVLADHAVGSPELSELASAVESGCLSSSSSLSPSPPRHRSAGSCVTSSSSEGERQAGAGSKRPCTCAAAEQPVQGSKRTFLQSHEEGEADADEDAEAEDGSSPEIDLNR</sequence>
<name>A0A8T0R041_PANVG</name>
<evidence type="ECO:0000256" key="5">
    <source>
        <dbReference type="ARBA" id="ARBA00023242"/>
    </source>
</evidence>
<dbReference type="NCBIfam" id="TIGR01557">
    <property type="entry name" value="myb_SHAQKYF"/>
    <property type="match status" value="1"/>
</dbReference>
<evidence type="ECO:0000256" key="2">
    <source>
        <dbReference type="ARBA" id="ARBA00023015"/>
    </source>
</evidence>
<dbReference type="AlphaFoldDB" id="A0A8T0R041"/>
<comment type="subcellular location">
    <subcellularLocation>
        <location evidence="1">Nucleus</location>
    </subcellularLocation>
</comment>
<dbReference type="InterPro" id="IPR009057">
    <property type="entry name" value="Homeodomain-like_sf"/>
</dbReference>
<gene>
    <name evidence="8" type="ORF">PVAP13_6NG209506</name>
</gene>
<evidence type="ECO:0000313" key="8">
    <source>
        <dbReference type="EMBL" id="KAG2578977.1"/>
    </source>
</evidence>
<feature type="domain" description="MYB-CC type transcription factor LHEQLE-containing" evidence="7">
    <location>
        <begin position="158"/>
        <end position="197"/>
    </location>
</feature>
<dbReference type="Gene3D" id="1.10.10.60">
    <property type="entry name" value="Homeodomain-like"/>
    <property type="match status" value="1"/>
</dbReference>
<proteinExistence type="predicted"/>
<evidence type="ECO:0000256" key="6">
    <source>
        <dbReference type="SAM" id="MobiDB-lite"/>
    </source>
</evidence>
<comment type="caution">
    <text evidence="8">The sequence shown here is derived from an EMBL/GenBank/DDBJ whole genome shotgun (WGS) entry which is preliminary data.</text>
</comment>
<dbReference type="SUPFAM" id="SSF46689">
    <property type="entry name" value="Homeodomain-like"/>
    <property type="match status" value="1"/>
</dbReference>
<dbReference type="InterPro" id="IPR046955">
    <property type="entry name" value="PHR1-like"/>
</dbReference>
<accession>A0A8T0R041</accession>
<protein>
    <recommendedName>
        <fullName evidence="7">MYB-CC type transcription factor LHEQLE-containing domain-containing protein</fullName>
    </recommendedName>
</protein>
<keyword evidence="5" id="KW-0539">Nucleus</keyword>
<reference evidence="8" key="1">
    <citation type="submission" date="2020-05" db="EMBL/GenBank/DDBJ databases">
        <title>WGS assembly of Panicum virgatum.</title>
        <authorList>
            <person name="Lovell J.T."/>
            <person name="Jenkins J."/>
            <person name="Shu S."/>
            <person name="Juenger T.E."/>
            <person name="Schmutz J."/>
        </authorList>
    </citation>
    <scope>NUCLEOTIDE SEQUENCE</scope>
    <source>
        <strain evidence="8">AP13</strain>
    </source>
</reference>
<dbReference type="Pfam" id="PF14379">
    <property type="entry name" value="Myb_CC_LHEQLE"/>
    <property type="match status" value="1"/>
</dbReference>
<evidence type="ECO:0000256" key="4">
    <source>
        <dbReference type="ARBA" id="ARBA00023163"/>
    </source>
</evidence>
<dbReference type="PANTHER" id="PTHR31499:SF11">
    <property type="entry name" value="MYB FAMILY TRANSCRIPTION FACTOR PHL8"/>
    <property type="match status" value="1"/>
</dbReference>
<keyword evidence="4" id="KW-0804">Transcription</keyword>
<evidence type="ECO:0000259" key="7">
    <source>
        <dbReference type="Pfam" id="PF14379"/>
    </source>
</evidence>
<dbReference type="InterPro" id="IPR025756">
    <property type="entry name" value="Myb_CC_LHEQLE"/>
</dbReference>
<dbReference type="OrthoDB" id="551907at2759"/>
<keyword evidence="3" id="KW-0238">DNA-binding</keyword>
<evidence type="ECO:0000313" key="9">
    <source>
        <dbReference type="Proteomes" id="UP000823388"/>
    </source>
</evidence>
<evidence type="ECO:0000256" key="3">
    <source>
        <dbReference type="ARBA" id="ARBA00023125"/>
    </source>
</evidence>
<dbReference type="GO" id="GO:0003700">
    <property type="term" value="F:DNA-binding transcription factor activity"/>
    <property type="evidence" value="ECO:0007669"/>
    <property type="project" value="InterPro"/>
</dbReference>
<dbReference type="FunFam" id="1.10.10.60:FF:000007">
    <property type="entry name" value="Two-component response regulator"/>
    <property type="match status" value="1"/>
</dbReference>
<dbReference type="GO" id="GO:0005634">
    <property type="term" value="C:nucleus"/>
    <property type="evidence" value="ECO:0007669"/>
    <property type="project" value="UniProtKB-SubCell"/>
</dbReference>
<evidence type="ECO:0000256" key="1">
    <source>
        <dbReference type="ARBA" id="ARBA00004123"/>
    </source>
</evidence>
<dbReference type="GO" id="GO:0003677">
    <property type="term" value="F:DNA binding"/>
    <property type="evidence" value="ECO:0007669"/>
    <property type="project" value="UniProtKB-KW"/>
</dbReference>
<feature type="compositionally biased region" description="Acidic residues" evidence="6">
    <location>
        <begin position="283"/>
        <end position="297"/>
    </location>
</feature>
<feature type="compositionally biased region" description="Polar residues" evidence="6">
    <location>
        <begin position="269"/>
        <end position="278"/>
    </location>
</feature>
<dbReference type="Proteomes" id="UP000823388">
    <property type="component" value="Chromosome 6N"/>
</dbReference>
<dbReference type="PANTHER" id="PTHR31499">
    <property type="entry name" value="MYB FAMILY TRANSCRIPTION FACTOR PHL11"/>
    <property type="match status" value="1"/>
</dbReference>
<dbReference type="InterPro" id="IPR006447">
    <property type="entry name" value="Myb_dom_plants"/>
</dbReference>
<organism evidence="8 9">
    <name type="scientific">Panicum virgatum</name>
    <name type="common">Blackwell switchgrass</name>
    <dbReference type="NCBI Taxonomy" id="38727"/>
    <lineage>
        <taxon>Eukaryota</taxon>
        <taxon>Viridiplantae</taxon>
        <taxon>Streptophyta</taxon>
        <taxon>Embryophyta</taxon>
        <taxon>Tracheophyta</taxon>
        <taxon>Spermatophyta</taxon>
        <taxon>Magnoliopsida</taxon>
        <taxon>Liliopsida</taxon>
        <taxon>Poales</taxon>
        <taxon>Poaceae</taxon>
        <taxon>PACMAD clade</taxon>
        <taxon>Panicoideae</taxon>
        <taxon>Panicodae</taxon>
        <taxon>Paniceae</taxon>
        <taxon>Panicinae</taxon>
        <taxon>Panicum</taxon>
        <taxon>Panicum sect. Hiantes</taxon>
    </lineage>
</organism>